<dbReference type="Gene3D" id="1.10.10.10">
    <property type="entry name" value="Winged helix-like DNA-binding domain superfamily/Winged helix DNA-binding domain"/>
    <property type="match status" value="1"/>
</dbReference>
<evidence type="ECO:0000313" key="6">
    <source>
        <dbReference type="Proteomes" id="UP001501442"/>
    </source>
</evidence>
<dbReference type="Proteomes" id="UP001501442">
    <property type="component" value="Unassembled WGS sequence"/>
</dbReference>
<dbReference type="Pfam" id="PF03965">
    <property type="entry name" value="Penicillinase_R"/>
    <property type="match status" value="1"/>
</dbReference>
<evidence type="ECO:0000256" key="4">
    <source>
        <dbReference type="ARBA" id="ARBA00023163"/>
    </source>
</evidence>
<comment type="caution">
    <text evidence="5">The sequence shown here is derived from an EMBL/GenBank/DDBJ whole genome shotgun (WGS) entry which is preliminary data.</text>
</comment>
<dbReference type="RefSeq" id="WP_345433408.1">
    <property type="nucleotide sequence ID" value="NZ_BAABHK010000007.1"/>
</dbReference>
<dbReference type="EMBL" id="BAABHK010000007">
    <property type="protein sequence ID" value="GAA4629381.1"/>
    <property type="molecule type" value="Genomic_DNA"/>
</dbReference>
<gene>
    <name evidence="5" type="ORF">GCM10023196_049920</name>
</gene>
<keyword evidence="6" id="KW-1185">Reference proteome</keyword>
<dbReference type="InterPro" id="IPR036388">
    <property type="entry name" value="WH-like_DNA-bd_sf"/>
</dbReference>
<name>A0ABP8UD51_9ACTN</name>
<accession>A0ABP8UD51</accession>
<evidence type="ECO:0000256" key="2">
    <source>
        <dbReference type="ARBA" id="ARBA00023015"/>
    </source>
</evidence>
<dbReference type="InterPro" id="IPR005650">
    <property type="entry name" value="BlaI_family"/>
</dbReference>
<sequence>MALRQFGELEAAIMDCLWRYGRPVPVREVVEDLQKDRTIAYTTVLTVMDKLHKKGWLRREKAGRGHLYEPLVSRETYTARLMRSALATSNNQAAAFVHFLSELSTDEAQALQAAMRIVSPEKNS</sequence>
<keyword evidence="4" id="KW-0804">Transcription</keyword>
<keyword evidence="3" id="KW-0238">DNA-binding</keyword>
<organism evidence="5 6">
    <name type="scientific">Actinoallomurus vinaceus</name>
    <dbReference type="NCBI Taxonomy" id="1080074"/>
    <lineage>
        <taxon>Bacteria</taxon>
        <taxon>Bacillati</taxon>
        <taxon>Actinomycetota</taxon>
        <taxon>Actinomycetes</taxon>
        <taxon>Streptosporangiales</taxon>
        <taxon>Thermomonosporaceae</taxon>
        <taxon>Actinoallomurus</taxon>
    </lineage>
</organism>
<evidence type="ECO:0000256" key="1">
    <source>
        <dbReference type="ARBA" id="ARBA00011046"/>
    </source>
</evidence>
<proteinExistence type="inferred from homology"/>
<comment type="similarity">
    <text evidence="1">Belongs to the BlaI transcriptional regulatory family.</text>
</comment>
<dbReference type="Gene3D" id="6.10.140.850">
    <property type="match status" value="1"/>
</dbReference>
<keyword evidence="2" id="KW-0805">Transcription regulation</keyword>
<dbReference type="InterPro" id="IPR036390">
    <property type="entry name" value="WH_DNA-bd_sf"/>
</dbReference>
<protein>
    <submittedName>
        <fullName evidence="5">BlaI/MecI/CopY family transcriptional regulator</fullName>
    </submittedName>
</protein>
<dbReference type="SUPFAM" id="SSF46785">
    <property type="entry name" value="Winged helix' DNA-binding domain"/>
    <property type="match status" value="1"/>
</dbReference>
<evidence type="ECO:0000313" key="5">
    <source>
        <dbReference type="EMBL" id="GAA4629381.1"/>
    </source>
</evidence>
<dbReference type="PIRSF" id="PIRSF019455">
    <property type="entry name" value="CopR_AtkY"/>
    <property type="match status" value="1"/>
</dbReference>
<reference evidence="6" key="1">
    <citation type="journal article" date="2019" name="Int. J. Syst. Evol. Microbiol.">
        <title>The Global Catalogue of Microorganisms (GCM) 10K type strain sequencing project: providing services to taxonomists for standard genome sequencing and annotation.</title>
        <authorList>
            <consortium name="The Broad Institute Genomics Platform"/>
            <consortium name="The Broad Institute Genome Sequencing Center for Infectious Disease"/>
            <person name="Wu L."/>
            <person name="Ma J."/>
        </authorList>
    </citation>
    <scope>NUCLEOTIDE SEQUENCE [LARGE SCALE GENOMIC DNA]</scope>
    <source>
        <strain evidence="6">JCM 17939</strain>
    </source>
</reference>
<evidence type="ECO:0000256" key="3">
    <source>
        <dbReference type="ARBA" id="ARBA00023125"/>
    </source>
</evidence>